<protein>
    <submittedName>
        <fullName evidence="1">Small ubiquitin-related modifier</fullName>
    </submittedName>
</protein>
<accession>A0AAW2Z9F3</accession>
<organism evidence="1 2">
    <name type="scientific">Acrasis kona</name>
    <dbReference type="NCBI Taxonomy" id="1008807"/>
    <lineage>
        <taxon>Eukaryota</taxon>
        <taxon>Discoba</taxon>
        <taxon>Heterolobosea</taxon>
        <taxon>Tetramitia</taxon>
        <taxon>Eutetramitia</taxon>
        <taxon>Acrasidae</taxon>
        <taxon>Acrasis</taxon>
    </lineage>
</organism>
<comment type="caution">
    <text evidence="1">The sequence shown here is derived from an EMBL/GenBank/DDBJ whole genome shotgun (WGS) entry which is preliminary data.</text>
</comment>
<evidence type="ECO:0000313" key="2">
    <source>
        <dbReference type="Proteomes" id="UP001431209"/>
    </source>
</evidence>
<reference evidence="1 2" key="1">
    <citation type="submission" date="2024-03" db="EMBL/GenBank/DDBJ databases">
        <title>The Acrasis kona genome and developmental transcriptomes reveal deep origins of eukaryotic multicellular pathways.</title>
        <authorList>
            <person name="Sheikh S."/>
            <person name="Fu C.-J."/>
            <person name="Brown M.W."/>
            <person name="Baldauf S.L."/>
        </authorList>
    </citation>
    <scope>NUCLEOTIDE SEQUENCE [LARGE SCALE GENOMIC DNA]</scope>
    <source>
        <strain evidence="1 2">ATCC MYA-3509</strain>
    </source>
</reference>
<dbReference type="CDD" id="cd01763">
    <property type="entry name" value="Ubl_SUMO_like"/>
    <property type="match status" value="2"/>
</dbReference>
<dbReference type="AlphaFoldDB" id="A0AAW2Z9F3"/>
<dbReference type="Proteomes" id="UP001431209">
    <property type="component" value="Unassembled WGS sequence"/>
</dbReference>
<sequence>MPPKDTSLGYYVRSVSDAINISIHKEGEAPHSYNFGADTPLGVLFSMYCLTKQLNPCDIKFSFCGNIDPCLTARQMSMKDNCIITAHCGNLINIVIRCPSGDAHYIVSQTQPIQRLFDLFRQKYNQNVKFQFNGRTVCESETPQMIGLTDGSVVRAISTSIGPESIILIELKLEDRSMSCRIRRNTLSKKLFDTFCIKMGVQKSHSKFMQGNNEIPDHLTLYEADIKDNDIIQVQHIKIL</sequence>
<keyword evidence="2" id="KW-1185">Reference proteome</keyword>
<dbReference type="EMBL" id="JAOPGA020001138">
    <property type="protein sequence ID" value="KAL0485444.1"/>
    <property type="molecule type" value="Genomic_DNA"/>
</dbReference>
<gene>
    <name evidence="1" type="ORF">AKO1_011732</name>
</gene>
<proteinExistence type="predicted"/>
<evidence type="ECO:0000313" key="1">
    <source>
        <dbReference type="EMBL" id="KAL0485444.1"/>
    </source>
</evidence>
<dbReference type="InterPro" id="IPR029071">
    <property type="entry name" value="Ubiquitin-like_domsf"/>
</dbReference>
<dbReference type="SUPFAM" id="SSF54236">
    <property type="entry name" value="Ubiquitin-like"/>
    <property type="match status" value="3"/>
</dbReference>
<name>A0AAW2Z9F3_9EUKA</name>
<dbReference type="Gene3D" id="3.10.20.90">
    <property type="entry name" value="Phosphatidylinositol 3-kinase Catalytic Subunit, Chain A, domain 1"/>
    <property type="match status" value="3"/>
</dbReference>
<dbReference type="PANTHER" id="PTHR10562">
    <property type="entry name" value="SMALL UBIQUITIN-RELATED MODIFIER"/>
    <property type="match status" value="1"/>
</dbReference>